<dbReference type="InterPro" id="IPR023296">
    <property type="entry name" value="Glyco_hydro_beta-prop_sf"/>
</dbReference>
<reference evidence="1 2" key="1">
    <citation type="journal article" date="2014" name="Genome Announc.">
        <title>Draft Genome Sequence of the Boron-Tolerant and Moderately Halotolerant Bacterium Gracilibacillus boraciitolerans JCM 21714T.</title>
        <authorList>
            <person name="Ahmed I."/>
            <person name="Oshima K."/>
            <person name="Suda W."/>
            <person name="Kitamura K."/>
            <person name="Iida T."/>
            <person name="Ohmori Y."/>
            <person name="Fujiwara T."/>
            <person name="Hattori M."/>
            <person name="Ohkuma M."/>
        </authorList>
    </citation>
    <scope>NUCLEOTIDE SEQUENCE [LARGE SCALE GENOMIC DNA]</scope>
    <source>
        <strain evidence="1 2">JCM 21714</strain>
    </source>
</reference>
<evidence type="ECO:0000313" key="2">
    <source>
        <dbReference type="Proteomes" id="UP000019102"/>
    </source>
</evidence>
<dbReference type="PANTHER" id="PTHR37036:SF2">
    <property type="entry name" value="DUF1861 FAMILY PROTEIN"/>
    <property type="match status" value="1"/>
</dbReference>
<dbReference type="STRING" id="1298598.JCM21714_3013"/>
<protein>
    <submittedName>
        <fullName evidence="1">Uncharacterized protein</fullName>
    </submittedName>
</protein>
<dbReference type="Proteomes" id="UP000019102">
    <property type="component" value="Unassembled WGS sequence"/>
</dbReference>
<gene>
    <name evidence="1" type="ORF">JCM21714_3013</name>
</gene>
<proteinExistence type="predicted"/>
<evidence type="ECO:0000313" key="1">
    <source>
        <dbReference type="EMBL" id="GAE93898.1"/>
    </source>
</evidence>
<dbReference type="EMBL" id="BAVS01000017">
    <property type="protein sequence ID" value="GAE93898.1"/>
    <property type="molecule type" value="Genomic_DNA"/>
</dbReference>
<dbReference type="eggNOG" id="ENOG502Z7IK">
    <property type="taxonomic scope" value="Bacteria"/>
</dbReference>
<dbReference type="PANTHER" id="PTHR37036">
    <property type="match status" value="1"/>
</dbReference>
<accession>W4VM46</accession>
<dbReference type="Pfam" id="PF08950">
    <property type="entry name" value="DUF1861"/>
    <property type="match status" value="1"/>
</dbReference>
<dbReference type="InterPro" id="IPR015045">
    <property type="entry name" value="MPT-1-like_LmxM"/>
</dbReference>
<dbReference type="Gene3D" id="2.115.10.20">
    <property type="entry name" value="Glycosyl hydrolase domain, family 43"/>
    <property type="match status" value="1"/>
</dbReference>
<comment type="caution">
    <text evidence="1">The sequence shown here is derived from an EMBL/GenBank/DDBJ whole genome shotgun (WGS) entry which is preliminary data.</text>
</comment>
<organism evidence="1 2">
    <name type="scientific">Gracilibacillus boraciitolerans JCM 21714</name>
    <dbReference type="NCBI Taxonomy" id="1298598"/>
    <lineage>
        <taxon>Bacteria</taxon>
        <taxon>Bacillati</taxon>
        <taxon>Bacillota</taxon>
        <taxon>Bacilli</taxon>
        <taxon>Bacillales</taxon>
        <taxon>Bacillaceae</taxon>
        <taxon>Gracilibacillus</taxon>
    </lineage>
</organism>
<dbReference type="SUPFAM" id="SSF75005">
    <property type="entry name" value="Arabinanase/levansucrase/invertase"/>
    <property type="match status" value="1"/>
</dbReference>
<sequence length="204" mass="22988">MTITLKKTEEKSCEELVRELDEKEIQSVPIKLQFAGVEDKDVYNITAPFSDEGEEIIAGRVESRDSEHSEVYFFVKKNDKWKPKEDLPTFTLQDPFITFINNDLILGGVEISPHLDNPGALTWRTVFYRGKSINELKPFFTGPNGMKDLRLVELLSGEVGILTRPQGDKGGQGKIGFNKVKKLEDLTIEVIDDTPLLEGAICSR</sequence>
<dbReference type="AlphaFoldDB" id="W4VM46"/>
<keyword evidence="2" id="KW-1185">Reference proteome</keyword>
<name>W4VM46_9BACI</name>